<dbReference type="PANTHER" id="PTHR33472">
    <property type="entry name" value="OS01G0106600 PROTEIN"/>
    <property type="match status" value="1"/>
</dbReference>
<feature type="compositionally biased region" description="Polar residues" evidence="1">
    <location>
        <begin position="312"/>
        <end position="325"/>
    </location>
</feature>
<evidence type="ECO:0000313" key="3">
    <source>
        <dbReference type="Proteomes" id="UP000811609"/>
    </source>
</evidence>
<dbReference type="PANTHER" id="PTHR33472:SF1">
    <property type="entry name" value="EXTENSIN-RELATED"/>
    <property type="match status" value="1"/>
</dbReference>
<protein>
    <submittedName>
        <fullName evidence="2">Uncharacterized protein</fullName>
    </submittedName>
</protein>
<dbReference type="Proteomes" id="UP000811609">
    <property type="component" value="Chromosome 2"/>
</dbReference>
<keyword evidence="3" id="KW-1185">Reference proteome</keyword>
<sequence length="399" mass="42244">MSNQPTRTLFRLPTLVRPQAPAATAPAVPEPRPQLVRPAFRPLAPSQPTQSQEPAPPPSTAARPVIPAVSLPPPPPPAPPSTAAPVPAATTRSVPSSPTGRVSAPSASVPVIKPASSVPSSPKAKVAAPSSSVPTSPVDKAPLQAQTISSTRSVIPSTTTTTARVPTPIPPSQTINPVVQTTPKSPKPRPTAPPPSPLILPPSQLKSGVESEQNIPMPPVEQKNVLFQKTIEKPKPWLGGNGDSRRENGEEASKEVQTKEIKEKSNGKKNWDSEEMGMRVITIAGENKGAFMELIRSPKKHEAVAYKKGNHKTQSNASQSEITSGSDKEGNPEKEKGQNGKETGSKPISAFMNSNVQSVNNSLIYNSSCTHHDPGVHLSLSRKHSAETYVKDRVNGNHT</sequence>
<accession>A0A8T1RAT3</accession>
<comment type="caution">
    <text evidence="2">The sequence shown here is derived from an EMBL/GenBank/DDBJ whole genome shotgun (WGS) entry which is preliminary data.</text>
</comment>
<reference evidence="2" key="1">
    <citation type="submission" date="2020-12" db="EMBL/GenBank/DDBJ databases">
        <title>WGS assembly of Carya illinoinensis cv. Pawnee.</title>
        <authorList>
            <person name="Platts A."/>
            <person name="Shu S."/>
            <person name="Wright S."/>
            <person name="Barry K."/>
            <person name="Edger P."/>
            <person name="Pires J.C."/>
            <person name="Schmutz J."/>
        </authorList>
    </citation>
    <scope>NUCLEOTIDE SEQUENCE</scope>
    <source>
        <tissue evidence="2">Leaf</tissue>
    </source>
</reference>
<dbReference type="AlphaFoldDB" id="A0A8T1RAT3"/>
<feature type="compositionally biased region" description="Low complexity" evidence="1">
    <location>
        <begin position="147"/>
        <end position="166"/>
    </location>
</feature>
<evidence type="ECO:0000313" key="2">
    <source>
        <dbReference type="EMBL" id="KAG6663719.1"/>
    </source>
</evidence>
<dbReference type="EMBL" id="CM031810">
    <property type="protein sequence ID" value="KAG6663719.1"/>
    <property type="molecule type" value="Genomic_DNA"/>
</dbReference>
<feature type="compositionally biased region" description="Basic and acidic residues" evidence="1">
    <location>
        <begin position="243"/>
        <end position="272"/>
    </location>
</feature>
<feature type="region of interest" description="Disordered" evidence="1">
    <location>
        <begin position="1"/>
        <end position="274"/>
    </location>
</feature>
<feature type="compositionally biased region" description="Pro residues" evidence="1">
    <location>
        <begin position="188"/>
        <end position="200"/>
    </location>
</feature>
<organism evidence="2 3">
    <name type="scientific">Carya illinoinensis</name>
    <name type="common">Pecan</name>
    <dbReference type="NCBI Taxonomy" id="32201"/>
    <lineage>
        <taxon>Eukaryota</taxon>
        <taxon>Viridiplantae</taxon>
        <taxon>Streptophyta</taxon>
        <taxon>Embryophyta</taxon>
        <taxon>Tracheophyta</taxon>
        <taxon>Spermatophyta</taxon>
        <taxon>Magnoliopsida</taxon>
        <taxon>eudicotyledons</taxon>
        <taxon>Gunneridae</taxon>
        <taxon>Pentapetalae</taxon>
        <taxon>rosids</taxon>
        <taxon>fabids</taxon>
        <taxon>Fagales</taxon>
        <taxon>Juglandaceae</taxon>
        <taxon>Carya</taxon>
    </lineage>
</organism>
<feature type="compositionally biased region" description="Low complexity" evidence="1">
    <location>
        <begin position="18"/>
        <end position="27"/>
    </location>
</feature>
<name>A0A8T1RAT3_CARIL</name>
<feature type="compositionally biased region" description="Pro residues" evidence="1">
    <location>
        <begin position="70"/>
        <end position="82"/>
    </location>
</feature>
<feature type="compositionally biased region" description="Low complexity" evidence="1">
    <location>
        <begin position="102"/>
        <end position="138"/>
    </location>
</feature>
<gene>
    <name evidence="2" type="ORF">CIPAW_02G043200</name>
</gene>
<proteinExistence type="predicted"/>
<feature type="compositionally biased region" description="Low complexity" evidence="1">
    <location>
        <begin position="83"/>
        <end position="95"/>
    </location>
</feature>
<feature type="region of interest" description="Disordered" evidence="1">
    <location>
        <begin position="300"/>
        <end position="348"/>
    </location>
</feature>
<evidence type="ECO:0000256" key="1">
    <source>
        <dbReference type="SAM" id="MobiDB-lite"/>
    </source>
</evidence>
<feature type="compositionally biased region" description="Basic and acidic residues" evidence="1">
    <location>
        <begin position="326"/>
        <end position="339"/>
    </location>
</feature>